<keyword evidence="11" id="KW-1185">Reference proteome</keyword>
<dbReference type="AlphaFoldDB" id="A0A9P6L1K6"/>
<dbReference type="SMART" id="SM00835">
    <property type="entry name" value="Cupin_1"/>
    <property type="match status" value="1"/>
</dbReference>
<keyword evidence="7" id="KW-1133">Transmembrane helix</keyword>
<feature type="chain" id="PRO_5040436199" evidence="8">
    <location>
        <begin position="21"/>
        <end position="375"/>
    </location>
</feature>
<feature type="region of interest" description="Disordered" evidence="6">
    <location>
        <begin position="230"/>
        <end position="284"/>
    </location>
</feature>
<dbReference type="InterPro" id="IPR014710">
    <property type="entry name" value="RmlC-like_jellyroll"/>
</dbReference>
<evidence type="ECO:0000313" key="10">
    <source>
        <dbReference type="EMBL" id="KAF9778575.1"/>
    </source>
</evidence>
<sequence length="375" mass="39852">MISRFFILSAIAFSSVAAQAQLISELLDLPTDISRIAILPDAAFKFDFVNDIPARTTGAAGFSSSANSETMPATIGNDISITAGFLGPCGFNTPHTHPRSPEFNFVTNGSLITGMIPENGAQYVFNEVFTDQATLFPEGAIHFEYNDRCEPVTFVAFFRDSFPGVNQIAQRFFGFPSDVLSAALGIDESEVQKIAKQIPDNVAFALQECTTRCGISRANQPTKQLESLVAAGPASNSTNTPPNSTTTTTTTPPSTNNTNTNTTTNSNNSTNIKPNSTTNAISNGNDVTGNLDVAGDDQNKGLIIGLIAAVGVMGLGYIVIAVLALFRRRKGGKGTARGYVRTGETFAPGGVYDSEKYELPSEHLRTPYDPPSGSH</sequence>
<feature type="domain" description="Cupin type-1" evidence="9">
    <location>
        <begin position="46"/>
        <end position="192"/>
    </location>
</feature>
<evidence type="ECO:0000313" key="11">
    <source>
        <dbReference type="Proteomes" id="UP000736335"/>
    </source>
</evidence>
<accession>A0A9P6L1K6</accession>
<dbReference type="Proteomes" id="UP000736335">
    <property type="component" value="Unassembled WGS sequence"/>
</dbReference>
<dbReference type="InterPro" id="IPR011051">
    <property type="entry name" value="RmlC_Cupin_sf"/>
</dbReference>
<comment type="subcellular location">
    <subcellularLocation>
        <location evidence="1">Secreted</location>
    </subcellularLocation>
</comment>
<evidence type="ECO:0000256" key="5">
    <source>
        <dbReference type="ARBA" id="ARBA00023211"/>
    </source>
</evidence>
<dbReference type="PANTHER" id="PTHR31238">
    <property type="entry name" value="GERMIN-LIKE PROTEIN SUBFAMILY 3 MEMBER 3"/>
    <property type="match status" value="1"/>
</dbReference>
<evidence type="ECO:0000256" key="7">
    <source>
        <dbReference type="SAM" id="Phobius"/>
    </source>
</evidence>
<keyword evidence="7" id="KW-0812">Transmembrane</keyword>
<comment type="caution">
    <text evidence="10">The sequence shown here is derived from an EMBL/GenBank/DDBJ whole genome shotgun (WGS) entry which is preliminary data.</text>
</comment>
<dbReference type="InterPro" id="IPR006045">
    <property type="entry name" value="Cupin_1"/>
</dbReference>
<dbReference type="PRINTS" id="PR00325">
    <property type="entry name" value="GERMIN"/>
</dbReference>
<dbReference type="InterPro" id="IPR001929">
    <property type="entry name" value="Germin"/>
</dbReference>
<comment type="similarity">
    <text evidence="2">Belongs to the germin family.</text>
</comment>
<feature type="compositionally biased region" description="Basic and acidic residues" evidence="6">
    <location>
        <begin position="353"/>
        <end position="366"/>
    </location>
</feature>
<name>A0A9P6L1K6_9AGAM</name>
<protein>
    <submittedName>
        <fullName evidence="10">RmlC-like cupin</fullName>
    </submittedName>
</protein>
<dbReference type="Gene3D" id="2.60.120.10">
    <property type="entry name" value="Jelly Rolls"/>
    <property type="match status" value="1"/>
</dbReference>
<evidence type="ECO:0000256" key="3">
    <source>
        <dbReference type="ARBA" id="ARBA00022525"/>
    </source>
</evidence>
<keyword evidence="7" id="KW-0472">Membrane</keyword>
<dbReference type="GO" id="GO:0030145">
    <property type="term" value="F:manganese ion binding"/>
    <property type="evidence" value="ECO:0007669"/>
    <property type="project" value="InterPro"/>
</dbReference>
<feature type="transmembrane region" description="Helical" evidence="7">
    <location>
        <begin position="302"/>
        <end position="326"/>
    </location>
</feature>
<evidence type="ECO:0000256" key="2">
    <source>
        <dbReference type="ARBA" id="ARBA00007456"/>
    </source>
</evidence>
<organism evidence="10 11">
    <name type="scientific">Thelephora terrestris</name>
    <dbReference type="NCBI Taxonomy" id="56493"/>
    <lineage>
        <taxon>Eukaryota</taxon>
        <taxon>Fungi</taxon>
        <taxon>Dikarya</taxon>
        <taxon>Basidiomycota</taxon>
        <taxon>Agaricomycotina</taxon>
        <taxon>Agaricomycetes</taxon>
        <taxon>Thelephorales</taxon>
        <taxon>Thelephoraceae</taxon>
        <taxon>Thelephora</taxon>
    </lineage>
</organism>
<evidence type="ECO:0000259" key="9">
    <source>
        <dbReference type="SMART" id="SM00835"/>
    </source>
</evidence>
<dbReference type="EMBL" id="WIUZ02000022">
    <property type="protein sequence ID" value="KAF9778575.1"/>
    <property type="molecule type" value="Genomic_DNA"/>
</dbReference>
<keyword evidence="8" id="KW-0732">Signal</keyword>
<dbReference type="SUPFAM" id="SSF51182">
    <property type="entry name" value="RmlC-like cupins"/>
    <property type="match status" value="1"/>
</dbReference>
<dbReference type="CDD" id="cd02241">
    <property type="entry name" value="cupin_OxOx"/>
    <property type="match status" value="1"/>
</dbReference>
<gene>
    <name evidence="10" type="ORF">BJ322DRAFT_1091326</name>
</gene>
<evidence type="ECO:0000256" key="6">
    <source>
        <dbReference type="SAM" id="MobiDB-lite"/>
    </source>
</evidence>
<dbReference type="Pfam" id="PF00190">
    <property type="entry name" value="Cupin_1"/>
    <property type="match status" value="1"/>
</dbReference>
<feature type="region of interest" description="Disordered" evidence="6">
    <location>
        <begin position="351"/>
        <end position="375"/>
    </location>
</feature>
<feature type="compositionally biased region" description="Low complexity" evidence="6">
    <location>
        <begin position="235"/>
        <end position="279"/>
    </location>
</feature>
<keyword evidence="4" id="KW-0479">Metal-binding</keyword>
<keyword evidence="5" id="KW-0464">Manganese</keyword>
<reference evidence="10" key="2">
    <citation type="submission" date="2020-11" db="EMBL/GenBank/DDBJ databases">
        <authorList>
            <consortium name="DOE Joint Genome Institute"/>
            <person name="Kuo A."/>
            <person name="Miyauchi S."/>
            <person name="Kiss E."/>
            <person name="Drula E."/>
            <person name="Kohler A."/>
            <person name="Sanchez-Garcia M."/>
            <person name="Andreopoulos B."/>
            <person name="Barry K.W."/>
            <person name="Bonito G."/>
            <person name="Buee M."/>
            <person name="Carver A."/>
            <person name="Chen C."/>
            <person name="Cichocki N."/>
            <person name="Clum A."/>
            <person name="Culley D."/>
            <person name="Crous P.W."/>
            <person name="Fauchery L."/>
            <person name="Girlanda M."/>
            <person name="Hayes R."/>
            <person name="Keri Z."/>
            <person name="Labutti K."/>
            <person name="Lipzen A."/>
            <person name="Lombard V."/>
            <person name="Magnuson J."/>
            <person name="Maillard F."/>
            <person name="Morin E."/>
            <person name="Murat C."/>
            <person name="Nolan M."/>
            <person name="Ohm R."/>
            <person name="Pangilinan J."/>
            <person name="Pereira M."/>
            <person name="Perotto S."/>
            <person name="Peter M."/>
            <person name="Riley R."/>
            <person name="Sitrit Y."/>
            <person name="Stielow B."/>
            <person name="Szollosi G."/>
            <person name="Zifcakova L."/>
            <person name="Stursova M."/>
            <person name="Spatafora J.W."/>
            <person name="Tedersoo L."/>
            <person name="Vaario L.-M."/>
            <person name="Yamada A."/>
            <person name="Yan M."/>
            <person name="Wang P."/>
            <person name="Xu J."/>
            <person name="Bruns T."/>
            <person name="Baldrian P."/>
            <person name="Vilgalys R."/>
            <person name="Henrissat B."/>
            <person name="Grigoriev I.V."/>
            <person name="Hibbett D."/>
            <person name="Nagy L.G."/>
            <person name="Martin F.M."/>
        </authorList>
    </citation>
    <scope>NUCLEOTIDE SEQUENCE</scope>
    <source>
        <strain evidence="10">UH-Tt-Lm1</strain>
    </source>
</reference>
<feature type="signal peptide" evidence="8">
    <location>
        <begin position="1"/>
        <end position="20"/>
    </location>
</feature>
<keyword evidence="3" id="KW-0964">Secreted</keyword>
<reference evidence="10" key="1">
    <citation type="journal article" date="2020" name="Nat. Commun.">
        <title>Large-scale genome sequencing of mycorrhizal fungi provides insights into the early evolution of symbiotic traits.</title>
        <authorList>
            <person name="Miyauchi S."/>
            <person name="Kiss E."/>
            <person name="Kuo A."/>
            <person name="Drula E."/>
            <person name="Kohler A."/>
            <person name="Sanchez-Garcia M."/>
            <person name="Morin E."/>
            <person name="Andreopoulos B."/>
            <person name="Barry K.W."/>
            <person name="Bonito G."/>
            <person name="Buee M."/>
            <person name="Carver A."/>
            <person name="Chen C."/>
            <person name="Cichocki N."/>
            <person name="Clum A."/>
            <person name="Culley D."/>
            <person name="Crous P.W."/>
            <person name="Fauchery L."/>
            <person name="Girlanda M."/>
            <person name="Hayes R.D."/>
            <person name="Keri Z."/>
            <person name="LaButti K."/>
            <person name="Lipzen A."/>
            <person name="Lombard V."/>
            <person name="Magnuson J."/>
            <person name="Maillard F."/>
            <person name="Murat C."/>
            <person name="Nolan M."/>
            <person name="Ohm R.A."/>
            <person name="Pangilinan J."/>
            <person name="Pereira M.F."/>
            <person name="Perotto S."/>
            <person name="Peter M."/>
            <person name="Pfister S."/>
            <person name="Riley R."/>
            <person name="Sitrit Y."/>
            <person name="Stielow J.B."/>
            <person name="Szollosi G."/>
            <person name="Zifcakova L."/>
            <person name="Stursova M."/>
            <person name="Spatafora J.W."/>
            <person name="Tedersoo L."/>
            <person name="Vaario L.M."/>
            <person name="Yamada A."/>
            <person name="Yan M."/>
            <person name="Wang P."/>
            <person name="Xu J."/>
            <person name="Bruns T."/>
            <person name="Baldrian P."/>
            <person name="Vilgalys R."/>
            <person name="Dunand C."/>
            <person name="Henrissat B."/>
            <person name="Grigoriev I.V."/>
            <person name="Hibbett D."/>
            <person name="Nagy L.G."/>
            <person name="Martin F.M."/>
        </authorList>
    </citation>
    <scope>NUCLEOTIDE SEQUENCE</scope>
    <source>
        <strain evidence="10">UH-Tt-Lm1</strain>
    </source>
</reference>
<evidence type="ECO:0000256" key="4">
    <source>
        <dbReference type="ARBA" id="ARBA00022723"/>
    </source>
</evidence>
<evidence type="ECO:0000256" key="1">
    <source>
        <dbReference type="ARBA" id="ARBA00004613"/>
    </source>
</evidence>
<proteinExistence type="inferred from homology"/>
<dbReference type="GO" id="GO:0005576">
    <property type="term" value="C:extracellular region"/>
    <property type="evidence" value="ECO:0007669"/>
    <property type="project" value="UniProtKB-SubCell"/>
</dbReference>
<evidence type="ECO:0000256" key="8">
    <source>
        <dbReference type="SAM" id="SignalP"/>
    </source>
</evidence>
<dbReference type="OrthoDB" id="1921208at2759"/>